<reference evidence="3 4" key="1">
    <citation type="journal article" date="2009" name="Genome Res.">
        <title>Comparative genomics of protoploid Saccharomycetaceae.</title>
        <authorList>
            <consortium name="The Genolevures Consortium"/>
            <person name="Souciet J.-L."/>
            <person name="Dujon B."/>
            <person name="Gaillardin C."/>
            <person name="Johnston M."/>
            <person name="Baret P.V."/>
            <person name="Cliften P."/>
            <person name="Sherman D.J."/>
            <person name="Weissenbach J."/>
            <person name="Westhof E."/>
            <person name="Wincker P."/>
            <person name="Jubin C."/>
            <person name="Poulain J."/>
            <person name="Barbe V."/>
            <person name="Segurens B."/>
            <person name="Artiguenave F."/>
            <person name="Anthouard V."/>
            <person name="Vacherie B."/>
            <person name="Val M.-E."/>
            <person name="Fulton R.S."/>
            <person name="Minx P."/>
            <person name="Wilson R."/>
            <person name="Durrens P."/>
            <person name="Jean G."/>
            <person name="Marck C."/>
            <person name="Martin T."/>
            <person name="Nikolski M."/>
            <person name="Rolland T."/>
            <person name="Seret M.-L."/>
            <person name="Casaregola S."/>
            <person name="Despons L."/>
            <person name="Fairhead C."/>
            <person name="Fischer G."/>
            <person name="Lafontaine I."/>
            <person name="Leh V."/>
            <person name="Lemaire M."/>
            <person name="de Montigny J."/>
            <person name="Neuveglise C."/>
            <person name="Thierry A."/>
            <person name="Blanc-Lenfle I."/>
            <person name="Bleykasten C."/>
            <person name="Diffels J."/>
            <person name="Fritsch E."/>
            <person name="Frangeul L."/>
            <person name="Goeffon A."/>
            <person name="Jauniaux N."/>
            <person name="Kachouri-Lafond R."/>
            <person name="Payen C."/>
            <person name="Potier S."/>
            <person name="Pribylova L."/>
            <person name="Ozanne C."/>
            <person name="Richard G.-F."/>
            <person name="Sacerdot C."/>
            <person name="Straub M.-L."/>
            <person name="Talla E."/>
        </authorList>
    </citation>
    <scope>NUCLEOTIDE SEQUENCE [LARGE SCALE GENOMIC DNA]</scope>
    <source>
        <strain evidence="4">ATCC 56472 / CBS 6340 / NRRL Y-8284</strain>
    </source>
</reference>
<dbReference type="Gene3D" id="6.10.250.1080">
    <property type="match status" value="1"/>
</dbReference>
<feature type="coiled-coil region" evidence="1">
    <location>
        <begin position="8"/>
        <end position="112"/>
    </location>
</feature>
<accession>C5E3A1</accession>
<dbReference type="eggNOG" id="ENOG502S6CQ">
    <property type="taxonomic scope" value="Eukaryota"/>
</dbReference>
<dbReference type="Proteomes" id="UP000002036">
    <property type="component" value="Chromosome H"/>
</dbReference>
<dbReference type="OMA" id="EHELAYM"/>
<keyword evidence="1" id="KW-0175">Coiled coil</keyword>
<dbReference type="HOGENOM" id="CLU_1421655_0_0_1"/>
<evidence type="ECO:0000256" key="2">
    <source>
        <dbReference type="SAM" id="MobiDB-lite"/>
    </source>
</evidence>
<dbReference type="GeneID" id="8294708"/>
<dbReference type="FunCoup" id="C5E3A1">
    <property type="interactions" value="403"/>
</dbReference>
<dbReference type="EMBL" id="CU928180">
    <property type="protein sequence ID" value="CAR30512.1"/>
    <property type="molecule type" value="Genomic_DNA"/>
</dbReference>
<evidence type="ECO:0000313" key="4">
    <source>
        <dbReference type="Proteomes" id="UP000002036"/>
    </source>
</evidence>
<gene>
    <name evidence="3" type="ordered locus">KLTH0H11616g</name>
</gene>
<dbReference type="RefSeq" id="XP_002556374.1">
    <property type="nucleotide sequence ID" value="XM_002556328.1"/>
</dbReference>
<organism evidence="3 4">
    <name type="scientific">Lachancea thermotolerans (strain ATCC 56472 / CBS 6340 / NRRL Y-8284)</name>
    <name type="common">Yeast</name>
    <name type="synonym">Kluyveromyces thermotolerans</name>
    <dbReference type="NCBI Taxonomy" id="559295"/>
    <lineage>
        <taxon>Eukaryota</taxon>
        <taxon>Fungi</taxon>
        <taxon>Dikarya</taxon>
        <taxon>Ascomycota</taxon>
        <taxon>Saccharomycotina</taxon>
        <taxon>Saccharomycetes</taxon>
        <taxon>Saccharomycetales</taxon>
        <taxon>Saccharomycetaceae</taxon>
        <taxon>Lachancea</taxon>
    </lineage>
</organism>
<feature type="compositionally biased region" description="Low complexity" evidence="2">
    <location>
        <begin position="174"/>
        <end position="191"/>
    </location>
</feature>
<dbReference type="AlphaFoldDB" id="C5E3A1"/>
<keyword evidence="4" id="KW-1185">Reference proteome</keyword>
<feature type="region of interest" description="Disordered" evidence="2">
    <location>
        <begin position="117"/>
        <end position="191"/>
    </location>
</feature>
<feature type="compositionally biased region" description="Polar residues" evidence="2">
    <location>
        <begin position="133"/>
        <end position="164"/>
    </location>
</feature>
<sequence length="191" mass="21251">MENKHLSLDDAFQIIEDLQKQIEELEAASHEYETELEGVVKKLESQLNEKDAFIASLQQAQMPTGGFKERLTVLEIQVDELESENYALRSRLKLLEAENDSVIEQNVLLQHELADVRQGTKPSIETPKADSLINVSNPPNRTCSTHSSRSSNALKVSSNQNSLRVSPRNARADTSATHLSSTSVVSTTSYK</sequence>
<evidence type="ECO:0000256" key="1">
    <source>
        <dbReference type="SAM" id="Coils"/>
    </source>
</evidence>
<name>C5E3A1_LACTC</name>
<protein>
    <submittedName>
        <fullName evidence="3">KLTH0H11616p</fullName>
    </submittedName>
</protein>
<dbReference type="KEGG" id="lth:KLTH0H11616g"/>
<evidence type="ECO:0000313" key="3">
    <source>
        <dbReference type="EMBL" id="CAR30512.1"/>
    </source>
</evidence>
<proteinExistence type="predicted"/>
<dbReference type="STRING" id="559295.C5E3A1"/>
<dbReference type="InParanoid" id="C5E3A1"/>
<dbReference type="OrthoDB" id="4035460at2759"/>